<dbReference type="EMBL" id="AQRC01000005">
    <property type="protein sequence ID" value="KFE35493.1"/>
    <property type="molecule type" value="Genomic_DNA"/>
</dbReference>
<reference evidence="1 2" key="2">
    <citation type="journal article" date="2015" name="Antonie Van Leeuwenhoek">
        <title>Thioclava indica sp. nov., isolated from surface seawater of the Indian Ocean.</title>
        <authorList>
            <person name="Liu Y."/>
            <person name="Lai Q."/>
            <person name="Du J."/>
            <person name="Xu H."/>
            <person name="Jiang L."/>
            <person name="Shao Z."/>
        </authorList>
    </citation>
    <scope>NUCLEOTIDE SEQUENCE [LARGE SCALE GENOMIC DNA]</scope>
    <source>
        <strain evidence="1 2">13D2W-2</strain>
    </source>
</reference>
<dbReference type="AlphaFoldDB" id="A0A085TXP6"/>
<gene>
    <name evidence="1" type="ORF">DW2_08687</name>
</gene>
<protein>
    <submittedName>
        <fullName evidence="1">Uncharacterized protein</fullName>
    </submittedName>
</protein>
<reference evidence="2" key="1">
    <citation type="submission" date="2013-04" db="EMBL/GenBank/DDBJ databases">
        <title>Thioclava sp. 13D2W-2 Genome Sequencing.</title>
        <authorList>
            <person name="Lai Q."/>
            <person name="Li G."/>
            <person name="Shao Z."/>
        </authorList>
    </citation>
    <scope>NUCLEOTIDE SEQUENCE [LARGE SCALE GENOMIC DNA]</scope>
    <source>
        <strain evidence="2">13D2W-2</strain>
    </source>
</reference>
<comment type="caution">
    <text evidence="1">The sequence shown here is derived from an EMBL/GenBank/DDBJ whole genome shotgun (WGS) entry which is preliminary data.</text>
</comment>
<evidence type="ECO:0000313" key="2">
    <source>
        <dbReference type="Proteomes" id="UP000028607"/>
    </source>
</evidence>
<name>A0A085TXP6_9RHOB</name>
<organism evidence="1 2">
    <name type="scientific">Thioclava atlantica</name>
    <dbReference type="NCBI Taxonomy" id="1317124"/>
    <lineage>
        <taxon>Bacteria</taxon>
        <taxon>Pseudomonadati</taxon>
        <taxon>Pseudomonadota</taxon>
        <taxon>Alphaproteobacteria</taxon>
        <taxon>Rhodobacterales</taxon>
        <taxon>Paracoccaceae</taxon>
        <taxon>Thioclava</taxon>
    </lineage>
</organism>
<dbReference type="Proteomes" id="UP000028607">
    <property type="component" value="Unassembled WGS sequence"/>
</dbReference>
<sequence>MATCPSNVKGRVARSGSCAVCNLDFGLRRLLFYRSFRIVLSTIDLNELAQLRMVWVSRRLWQRASASKLQAMVW</sequence>
<keyword evidence="2" id="KW-1185">Reference proteome</keyword>
<evidence type="ECO:0000313" key="1">
    <source>
        <dbReference type="EMBL" id="KFE35493.1"/>
    </source>
</evidence>
<accession>A0A085TXP6</accession>
<proteinExistence type="predicted"/>